<reference evidence="1 2" key="1">
    <citation type="submission" date="2019-11" db="EMBL/GenBank/DDBJ databases">
        <authorList>
            <person name="Li X."/>
        </authorList>
    </citation>
    <scope>NUCLEOTIDE SEQUENCE [LARGE SCALE GENOMIC DNA]</scope>
    <source>
        <strain evidence="1 2">L9</strain>
    </source>
</reference>
<dbReference type="InterPro" id="IPR053028">
    <property type="entry name" value="Spo0E-like_phosphatase"/>
</dbReference>
<dbReference type="Gene3D" id="4.10.280.10">
    <property type="entry name" value="Helix-loop-helix DNA-binding domain"/>
    <property type="match status" value="1"/>
</dbReference>
<dbReference type="SUPFAM" id="SSF140500">
    <property type="entry name" value="BAS1536-like"/>
    <property type="match status" value="1"/>
</dbReference>
<dbReference type="InterPro" id="IPR018540">
    <property type="entry name" value="Spo0E-like"/>
</dbReference>
<evidence type="ECO:0000313" key="1">
    <source>
        <dbReference type="EMBL" id="MUK90243.1"/>
    </source>
</evidence>
<name>A0A6N8FLJ5_9BACI</name>
<keyword evidence="2" id="KW-1185">Reference proteome</keyword>
<comment type="caution">
    <text evidence="1">The sequence shown here is derived from an EMBL/GenBank/DDBJ whole genome shotgun (WGS) entry which is preliminary data.</text>
</comment>
<dbReference type="InterPro" id="IPR037208">
    <property type="entry name" value="Spo0E-like_sf"/>
</dbReference>
<dbReference type="InterPro" id="IPR036638">
    <property type="entry name" value="HLH_DNA-bd_sf"/>
</dbReference>
<dbReference type="GO" id="GO:0046983">
    <property type="term" value="F:protein dimerization activity"/>
    <property type="evidence" value="ECO:0007669"/>
    <property type="project" value="InterPro"/>
</dbReference>
<dbReference type="GO" id="GO:0043937">
    <property type="term" value="P:regulation of sporulation"/>
    <property type="evidence" value="ECO:0007669"/>
    <property type="project" value="InterPro"/>
</dbReference>
<dbReference type="Proteomes" id="UP000469125">
    <property type="component" value="Unassembled WGS sequence"/>
</dbReference>
<accession>A0A6N8FLJ5</accession>
<dbReference type="RefSeq" id="WP_155670867.1">
    <property type="nucleotide sequence ID" value="NZ_WOCA01000019.1"/>
</dbReference>
<organism evidence="1 2">
    <name type="scientific">Ornithinibacillus caprae</name>
    <dbReference type="NCBI Taxonomy" id="2678566"/>
    <lineage>
        <taxon>Bacteria</taxon>
        <taxon>Bacillati</taxon>
        <taxon>Bacillota</taxon>
        <taxon>Bacilli</taxon>
        <taxon>Bacillales</taxon>
        <taxon>Bacillaceae</taxon>
        <taxon>Ornithinibacillus</taxon>
    </lineage>
</organism>
<proteinExistence type="predicted"/>
<gene>
    <name evidence="1" type="ORF">GMD78_17865</name>
</gene>
<protein>
    <submittedName>
        <fullName evidence="1">Spo0E family sporulation regulatory protein-aspartic acid phosphatase</fullName>
    </submittedName>
</protein>
<dbReference type="PANTHER" id="PTHR41263:SF1">
    <property type="entry name" value="ASPARTYL-PHOSPHATE PHOSPHATASE YISI"/>
    <property type="match status" value="1"/>
</dbReference>
<sequence length="58" mass="6774">MYDTDKLLTQIETLRNQMTEVALSKGITSLESITLSQELDRLLNIYNEIKTNDKEKNR</sequence>
<dbReference type="PANTHER" id="PTHR41263">
    <property type="entry name" value="ASPARTYL-PHOSPHATE PHOSPHATASE YISI"/>
    <property type="match status" value="1"/>
</dbReference>
<dbReference type="AlphaFoldDB" id="A0A6N8FLJ5"/>
<dbReference type="Pfam" id="PF09388">
    <property type="entry name" value="SpoOE-like"/>
    <property type="match status" value="1"/>
</dbReference>
<dbReference type="EMBL" id="WOCA01000019">
    <property type="protein sequence ID" value="MUK90243.1"/>
    <property type="molecule type" value="Genomic_DNA"/>
</dbReference>
<evidence type="ECO:0000313" key="2">
    <source>
        <dbReference type="Proteomes" id="UP000469125"/>
    </source>
</evidence>